<dbReference type="RefSeq" id="WP_179836318.1">
    <property type="nucleotide sequence ID" value="NZ_BMRD01000004.1"/>
</dbReference>
<dbReference type="Pfam" id="PF21365">
    <property type="entry name" value="Glyco_hydro_31_3rd"/>
    <property type="match status" value="1"/>
</dbReference>
<dbReference type="Pfam" id="PF13802">
    <property type="entry name" value="Gal_mutarotas_2"/>
    <property type="match status" value="1"/>
</dbReference>
<evidence type="ECO:0000256" key="2">
    <source>
        <dbReference type="ARBA" id="ARBA00022801"/>
    </source>
</evidence>
<keyword evidence="11" id="KW-1185">Reference proteome</keyword>
<evidence type="ECO:0000313" key="10">
    <source>
        <dbReference type="EMBL" id="NYE15668.1"/>
    </source>
</evidence>
<dbReference type="CDD" id="cd14752">
    <property type="entry name" value="GH31_N"/>
    <property type="match status" value="1"/>
</dbReference>
<dbReference type="Pfam" id="PF01055">
    <property type="entry name" value="Glyco_hydro_31_2nd"/>
    <property type="match status" value="1"/>
</dbReference>
<dbReference type="Gene3D" id="3.20.20.80">
    <property type="entry name" value="Glycosidases"/>
    <property type="match status" value="1"/>
</dbReference>
<dbReference type="InterPro" id="IPR000322">
    <property type="entry name" value="Glyco_hydro_31_TIM"/>
</dbReference>
<feature type="domain" description="Glycoside hydrolase family 31 N-terminal" evidence="8">
    <location>
        <begin position="55"/>
        <end position="216"/>
    </location>
</feature>
<evidence type="ECO:0000313" key="11">
    <source>
        <dbReference type="Proteomes" id="UP000591272"/>
    </source>
</evidence>
<organism evidence="10 11">
    <name type="scientific">Actinomadura citrea</name>
    <dbReference type="NCBI Taxonomy" id="46158"/>
    <lineage>
        <taxon>Bacteria</taxon>
        <taxon>Bacillati</taxon>
        <taxon>Actinomycetota</taxon>
        <taxon>Actinomycetes</taxon>
        <taxon>Streptosporangiales</taxon>
        <taxon>Thermomonosporaceae</taxon>
        <taxon>Actinomadura</taxon>
    </lineage>
</organism>
<comment type="similarity">
    <text evidence="1 6">Belongs to the glycosyl hydrolase 31 family.</text>
</comment>
<dbReference type="FunFam" id="3.20.20.80:FF:000053">
    <property type="entry name" value="Alpha-xylosidase YicI"/>
    <property type="match status" value="1"/>
</dbReference>
<protein>
    <recommendedName>
        <fullName evidence="5">alpha-D-xyloside xylohydrolase</fullName>
        <ecNumber evidence="5">3.2.1.177</ecNumber>
    </recommendedName>
</protein>
<dbReference type="InterPro" id="IPR048395">
    <property type="entry name" value="Glyco_hydro_31_C"/>
</dbReference>
<dbReference type="SUPFAM" id="SSF117125">
    <property type="entry name" value="Putative glucosidase YicI, C-terminal domain"/>
    <property type="match status" value="1"/>
</dbReference>
<evidence type="ECO:0000256" key="1">
    <source>
        <dbReference type="ARBA" id="ARBA00007806"/>
    </source>
</evidence>
<dbReference type="EMBL" id="JACCBT010000001">
    <property type="protein sequence ID" value="NYE15668.1"/>
    <property type="molecule type" value="Genomic_DNA"/>
</dbReference>
<dbReference type="GO" id="GO:0005975">
    <property type="term" value="P:carbohydrate metabolic process"/>
    <property type="evidence" value="ECO:0007669"/>
    <property type="project" value="InterPro"/>
</dbReference>
<proteinExistence type="inferred from homology"/>
<comment type="catalytic activity">
    <reaction evidence="4">
        <text>Hydrolysis of terminal, non-reducing alpha-D-xylose residues with release of alpha-D-xylose.</text>
        <dbReference type="EC" id="3.2.1.177"/>
    </reaction>
</comment>
<gene>
    <name evidence="10" type="ORF">BJ999_005964</name>
</gene>
<dbReference type="Proteomes" id="UP000591272">
    <property type="component" value="Unassembled WGS sequence"/>
</dbReference>
<dbReference type="InterPro" id="IPR011013">
    <property type="entry name" value="Gal_mutarotase_sf_dom"/>
</dbReference>
<dbReference type="InterPro" id="IPR050985">
    <property type="entry name" value="Alpha-glycosidase_related"/>
</dbReference>
<reference evidence="10 11" key="1">
    <citation type="submission" date="2020-07" db="EMBL/GenBank/DDBJ databases">
        <title>Sequencing the genomes of 1000 actinobacteria strains.</title>
        <authorList>
            <person name="Klenk H.-P."/>
        </authorList>
    </citation>
    <scope>NUCLEOTIDE SEQUENCE [LARGE SCALE GENOMIC DNA]</scope>
    <source>
        <strain evidence="10 11">DSM 43461</strain>
    </source>
</reference>
<dbReference type="Gene3D" id="2.60.40.1180">
    <property type="entry name" value="Golgi alpha-mannosidase II"/>
    <property type="match status" value="2"/>
</dbReference>
<evidence type="ECO:0000259" key="7">
    <source>
        <dbReference type="Pfam" id="PF01055"/>
    </source>
</evidence>
<dbReference type="AlphaFoldDB" id="A0A7Y9KH48"/>
<dbReference type="PANTHER" id="PTHR43053">
    <property type="entry name" value="GLYCOSIDASE FAMILY 31"/>
    <property type="match status" value="1"/>
</dbReference>
<keyword evidence="2 6" id="KW-0378">Hydrolase</keyword>
<accession>A0A7Y9KH48</accession>
<evidence type="ECO:0000256" key="5">
    <source>
        <dbReference type="ARBA" id="ARBA00066962"/>
    </source>
</evidence>
<dbReference type="GO" id="GO:0030246">
    <property type="term" value="F:carbohydrate binding"/>
    <property type="evidence" value="ECO:0007669"/>
    <property type="project" value="InterPro"/>
</dbReference>
<dbReference type="InterPro" id="IPR025887">
    <property type="entry name" value="Glyco_hydro_31_N_dom"/>
</dbReference>
<sequence>MKFSDGYWMLREGVRASHPVEVLDVDAGPGAFTVHAPVQRIRHRGDLLKGPVVTVTCESPMPDVIGVTLTHFAGERRRGPDFELAADPTGEVSVDEEAATLTSGALSVRVGREGEWGLDFLAGGRRLTGSAPKAQAVIDTDDGRHYVREQLDLGVDHFVYGLGERFGPLVKNGQAVDVWNADGGTASEQAYKNVPFYLTNAGYGVFVDHPGRVSFEVASEAVARTQFSVEGQSMRYFVIYGPSPKEILRKYTALTGRPARLPDWSFGLWLSTSFTTSYDEETVTSFIEGMASRDLPLSVFHFDCFWMREFQWCDFEWDPRVFPDPEGMLRRLRDRGLRVCVWINPYIGQRSPLFEEGRSRGYLLNRPDGDVWQWDKWQPGLAVVDFTNPEAREWYAAKLEALLDMGVDCFKTDFGERIPTDVVYHDGSDPDRAHNYYTFLYNQTVFDLLRKKRGEGEAVVFARSATTGGQRFPVHWGGDAESSFEAMGESLRGGLSLGMSGFGYWSHDIGGFEGTPDPALFKRWIAFGLLSSHSRLHGSHSYRVPWLFDEESVDVLRHFTRLKMRLMPYLAGAARQAYGEGLPMMRAMVVDFPDDPACTHLERQYMLGDDLLVAPVFSSGGEVAYYVPEGVWTHYLTGERVEGGRWVRERHGFDGVPLLVRPGAVLPEGAVDDRPDYDHADGVTLRVYEPADGTTVVTQVGDSTFTTVRNGENLRVTGEGNWNVLFVNARVAAVEGGEPSDHPYGVLVKATSGEVVVTMEEES</sequence>
<comment type="caution">
    <text evidence="10">The sequence shown here is derived from an EMBL/GenBank/DDBJ whole genome shotgun (WGS) entry which is preliminary data.</text>
</comment>
<evidence type="ECO:0000259" key="8">
    <source>
        <dbReference type="Pfam" id="PF13802"/>
    </source>
</evidence>
<dbReference type="GO" id="GO:0061634">
    <property type="term" value="F:alpha-D-xyloside xylohydrolase"/>
    <property type="evidence" value="ECO:0007669"/>
    <property type="project" value="UniProtKB-EC"/>
</dbReference>
<dbReference type="CDD" id="cd06593">
    <property type="entry name" value="GH31_xylosidase_YicI"/>
    <property type="match status" value="1"/>
</dbReference>
<dbReference type="InterPro" id="IPR017853">
    <property type="entry name" value="GH"/>
</dbReference>
<dbReference type="NCBIfam" id="NF007940">
    <property type="entry name" value="PRK10658.1"/>
    <property type="match status" value="1"/>
</dbReference>
<dbReference type="SUPFAM" id="SSF51445">
    <property type="entry name" value="(Trans)glycosidases"/>
    <property type="match status" value="1"/>
</dbReference>
<dbReference type="InterPro" id="IPR013780">
    <property type="entry name" value="Glyco_hydro_b"/>
</dbReference>
<dbReference type="SUPFAM" id="SSF51011">
    <property type="entry name" value="Glycosyl hydrolase domain"/>
    <property type="match status" value="1"/>
</dbReference>
<keyword evidence="3 6" id="KW-0326">Glycosidase</keyword>
<evidence type="ECO:0000256" key="6">
    <source>
        <dbReference type="RuleBase" id="RU361185"/>
    </source>
</evidence>
<dbReference type="EC" id="3.2.1.177" evidence="5"/>
<name>A0A7Y9KH48_9ACTN</name>
<feature type="domain" description="Glycosyl hydrolase family 31 C-terminal" evidence="9">
    <location>
        <begin position="581"/>
        <end position="666"/>
    </location>
</feature>
<evidence type="ECO:0000256" key="4">
    <source>
        <dbReference type="ARBA" id="ARBA00052064"/>
    </source>
</evidence>
<evidence type="ECO:0000259" key="9">
    <source>
        <dbReference type="Pfam" id="PF21365"/>
    </source>
</evidence>
<dbReference type="SUPFAM" id="SSF74650">
    <property type="entry name" value="Galactose mutarotase-like"/>
    <property type="match status" value="1"/>
</dbReference>
<dbReference type="PANTHER" id="PTHR43053:SF4">
    <property type="entry name" value="MYOGENESIS-REGULATING GLYCOSIDASE"/>
    <property type="match status" value="1"/>
</dbReference>
<evidence type="ECO:0000256" key="3">
    <source>
        <dbReference type="ARBA" id="ARBA00023295"/>
    </source>
</evidence>
<feature type="domain" description="Glycoside hydrolase family 31 TIM barrel" evidence="7">
    <location>
        <begin position="258"/>
        <end position="570"/>
    </location>
</feature>
<dbReference type="Gene3D" id="2.60.40.1760">
    <property type="entry name" value="glycosyl hydrolase (family 31)"/>
    <property type="match status" value="1"/>
</dbReference>